<evidence type="ECO:0000313" key="3">
    <source>
        <dbReference type="Proteomes" id="UP000006833"/>
    </source>
</evidence>
<reference evidence="3" key="1">
    <citation type="journal article" date="2010" name="ISME J.">
        <title>The complete genome sequence of the algal symbiont Dinoroseobacter shibae: a hitchhiker's guide to life in the sea.</title>
        <authorList>
            <person name="Wagner-Dobler I."/>
            <person name="Ballhausen B."/>
            <person name="Berger M."/>
            <person name="Brinkhoff T."/>
            <person name="Buchholz I."/>
            <person name="Bunk B."/>
            <person name="Cypionka H."/>
            <person name="Daniel R."/>
            <person name="Drepper T."/>
            <person name="Gerdts G."/>
            <person name="Hahnke S."/>
            <person name="Han C."/>
            <person name="Jahn D."/>
            <person name="Kalhoefer D."/>
            <person name="Kiss H."/>
            <person name="Klenk H.P."/>
            <person name="Kyrpides N."/>
            <person name="Liebl W."/>
            <person name="Liesegang H."/>
            <person name="Meincke L."/>
            <person name="Pati A."/>
            <person name="Petersen J."/>
            <person name="Piekarski T."/>
            <person name="Pommerenke C."/>
            <person name="Pradella S."/>
            <person name="Pukall R."/>
            <person name="Rabus R."/>
            <person name="Stackebrandt E."/>
            <person name="Thole S."/>
            <person name="Thompson L."/>
            <person name="Tielen P."/>
            <person name="Tomasch J."/>
            <person name="von Jan M."/>
            <person name="Wanphrut N."/>
            <person name="Wichels A."/>
            <person name="Zech H."/>
            <person name="Simon M."/>
        </authorList>
    </citation>
    <scope>NUCLEOTIDE SEQUENCE [LARGE SCALE GENOMIC DNA]</scope>
    <source>
        <strain evidence="3">DSM 16493 / NCIMB 14021 / DFL 12</strain>
    </source>
</reference>
<proteinExistence type="predicted"/>
<accession>A8LKT6</accession>
<dbReference type="KEGG" id="dsh:Dshi_1558"/>
<protein>
    <submittedName>
        <fullName evidence="2">Uncharacterized protein</fullName>
    </submittedName>
</protein>
<organism evidence="2 3">
    <name type="scientific">Dinoroseobacter shibae (strain DSM 16493 / NCIMB 14021 / DFL 12)</name>
    <dbReference type="NCBI Taxonomy" id="398580"/>
    <lineage>
        <taxon>Bacteria</taxon>
        <taxon>Pseudomonadati</taxon>
        <taxon>Pseudomonadota</taxon>
        <taxon>Alphaproteobacteria</taxon>
        <taxon>Rhodobacterales</taxon>
        <taxon>Roseobacteraceae</taxon>
        <taxon>Dinoroseobacter</taxon>
    </lineage>
</organism>
<evidence type="ECO:0000256" key="1">
    <source>
        <dbReference type="SAM" id="SignalP"/>
    </source>
</evidence>
<sequence length="106" mass="11489">MPRSQTPILTAALCVLAAPAFASGPGETHHGGTAFLPNGVLTYALFESTIEHVDLASCPAQFDPEVVFCRMTLASDLAHVFAFRYDGEQPLLAIKSYELDDEFLPF</sequence>
<dbReference type="STRING" id="398580.Dshi_1558"/>
<evidence type="ECO:0000313" key="2">
    <source>
        <dbReference type="EMBL" id="ABV93300.1"/>
    </source>
</evidence>
<name>A8LKT6_DINSH</name>
<dbReference type="RefSeq" id="WP_012178230.1">
    <property type="nucleotide sequence ID" value="NC_009952.1"/>
</dbReference>
<dbReference type="eggNOG" id="ENOG5033E6Q">
    <property type="taxonomic scope" value="Bacteria"/>
</dbReference>
<gene>
    <name evidence="2" type="ordered locus">Dshi_1558</name>
</gene>
<dbReference type="AlphaFoldDB" id="A8LKT6"/>
<dbReference type="OrthoDB" id="7274522at2"/>
<dbReference type="HOGENOM" id="CLU_2318373_0_0_5"/>
<keyword evidence="1" id="KW-0732">Signal</keyword>
<dbReference type="Proteomes" id="UP000006833">
    <property type="component" value="Chromosome"/>
</dbReference>
<feature type="chain" id="PRO_5002723337" evidence="1">
    <location>
        <begin position="23"/>
        <end position="106"/>
    </location>
</feature>
<dbReference type="EMBL" id="CP000830">
    <property type="protein sequence ID" value="ABV93300.1"/>
    <property type="molecule type" value="Genomic_DNA"/>
</dbReference>
<feature type="signal peptide" evidence="1">
    <location>
        <begin position="1"/>
        <end position="22"/>
    </location>
</feature>
<keyword evidence="3" id="KW-1185">Reference proteome</keyword>